<gene>
    <name evidence="5" type="ORF">F4557_004077</name>
</gene>
<evidence type="ECO:0000313" key="6">
    <source>
        <dbReference type="Proteomes" id="UP000549343"/>
    </source>
</evidence>
<dbReference type="PANTHER" id="PTHR33495:SF2">
    <property type="entry name" value="ANTI-SIGMA FACTOR ANTAGONIST TM_1081-RELATED"/>
    <property type="match status" value="1"/>
</dbReference>
<dbReference type="EMBL" id="JACHMV010000001">
    <property type="protein sequence ID" value="MBB4775659.1"/>
    <property type="molecule type" value="Genomic_DNA"/>
</dbReference>
<dbReference type="InterPro" id="IPR036513">
    <property type="entry name" value="STAS_dom_sf"/>
</dbReference>
<evidence type="ECO:0000313" key="5">
    <source>
        <dbReference type="EMBL" id="MBB4775659.1"/>
    </source>
</evidence>
<dbReference type="Pfam" id="PF01740">
    <property type="entry name" value="STAS"/>
    <property type="match status" value="1"/>
</dbReference>
<name>A0A7W7IEJ7_9ACTN</name>
<dbReference type="InterPro" id="IPR002645">
    <property type="entry name" value="STAS_dom"/>
</dbReference>
<evidence type="ECO:0000259" key="4">
    <source>
        <dbReference type="PROSITE" id="PS50801"/>
    </source>
</evidence>
<comment type="caution">
    <text evidence="5">The sequence shown here is derived from an EMBL/GenBank/DDBJ whole genome shotgun (WGS) entry which is preliminary data.</text>
</comment>
<dbReference type="SUPFAM" id="SSF52091">
    <property type="entry name" value="SpoIIaa-like"/>
    <property type="match status" value="1"/>
</dbReference>
<dbReference type="PROSITE" id="PS50801">
    <property type="entry name" value="STAS"/>
    <property type="match status" value="1"/>
</dbReference>
<evidence type="ECO:0000256" key="2">
    <source>
        <dbReference type="RuleBase" id="RU003749"/>
    </source>
</evidence>
<dbReference type="PANTHER" id="PTHR33495">
    <property type="entry name" value="ANTI-SIGMA FACTOR ANTAGONIST TM_1081-RELATED-RELATED"/>
    <property type="match status" value="1"/>
</dbReference>
<dbReference type="RefSeq" id="WP_184885054.1">
    <property type="nucleotide sequence ID" value="NZ_BAAAHD010000069.1"/>
</dbReference>
<feature type="compositionally biased region" description="Low complexity" evidence="3">
    <location>
        <begin position="24"/>
        <end position="49"/>
    </location>
</feature>
<proteinExistence type="inferred from homology"/>
<dbReference type="CDD" id="cd07043">
    <property type="entry name" value="STAS_anti-anti-sigma_factors"/>
    <property type="match status" value="1"/>
</dbReference>
<protein>
    <recommendedName>
        <fullName evidence="2">Anti-sigma factor antagonist</fullName>
    </recommendedName>
</protein>
<dbReference type="Proteomes" id="UP000549343">
    <property type="component" value="Unassembled WGS sequence"/>
</dbReference>
<organism evidence="5 6">
    <name type="scientific">Actinomadura livida</name>
    <dbReference type="NCBI Taxonomy" id="79909"/>
    <lineage>
        <taxon>Bacteria</taxon>
        <taxon>Bacillati</taxon>
        <taxon>Actinomycetota</taxon>
        <taxon>Actinomycetes</taxon>
        <taxon>Streptosporangiales</taxon>
        <taxon>Thermomonosporaceae</taxon>
        <taxon>Actinomadura</taxon>
    </lineage>
</organism>
<dbReference type="AlphaFoldDB" id="A0A7W7IEJ7"/>
<dbReference type="NCBIfam" id="TIGR00377">
    <property type="entry name" value="ant_ant_sig"/>
    <property type="match status" value="1"/>
</dbReference>
<feature type="region of interest" description="Disordered" evidence="3">
    <location>
        <begin position="1"/>
        <end position="49"/>
    </location>
</feature>
<comment type="similarity">
    <text evidence="1 2">Belongs to the anti-sigma-factor antagonist family.</text>
</comment>
<sequence>MTDEFRPSRRAAGRRVPEVRCRTAAPPGAAAPTAPTAPSAPAAPRPAAAPGVGAAVAEPEAGLDLAVARVRGDAAVIVVNGEIDLRTADVLRARLVELHAAGPRRLVADFTAVPFCDAAGLGALVAAHNQIAATGGEIVLAGVRPAQLRLLRITGLHRLFGVHADVQGALDALDSSTASG</sequence>
<accession>A0A7W7IEJ7</accession>
<dbReference type="InterPro" id="IPR003658">
    <property type="entry name" value="Anti-sigma_ant"/>
</dbReference>
<dbReference type="Gene3D" id="3.30.750.24">
    <property type="entry name" value="STAS domain"/>
    <property type="match status" value="1"/>
</dbReference>
<reference evidence="5 6" key="1">
    <citation type="submission" date="2020-08" db="EMBL/GenBank/DDBJ databases">
        <title>Sequencing the genomes of 1000 actinobacteria strains.</title>
        <authorList>
            <person name="Klenk H.-P."/>
        </authorList>
    </citation>
    <scope>NUCLEOTIDE SEQUENCE [LARGE SCALE GENOMIC DNA]</scope>
    <source>
        <strain evidence="5 6">DSM 44772</strain>
    </source>
</reference>
<feature type="domain" description="STAS" evidence="4">
    <location>
        <begin position="64"/>
        <end position="173"/>
    </location>
</feature>
<evidence type="ECO:0000256" key="3">
    <source>
        <dbReference type="SAM" id="MobiDB-lite"/>
    </source>
</evidence>
<dbReference type="GO" id="GO:0043856">
    <property type="term" value="F:anti-sigma factor antagonist activity"/>
    <property type="evidence" value="ECO:0007669"/>
    <property type="project" value="InterPro"/>
</dbReference>
<evidence type="ECO:0000256" key="1">
    <source>
        <dbReference type="ARBA" id="ARBA00009013"/>
    </source>
</evidence>